<evidence type="ECO:0000256" key="14">
    <source>
        <dbReference type="ARBA" id="ARBA00023239"/>
    </source>
</evidence>
<dbReference type="UniPathway" id="UPA00796">
    <property type="reaction ID" value="UER00771"/>
</dbReference>
<evidence type="ECO:0000256" key="13">
    <source>
        <dbReference type="ARBA" id="ARBA00023180"/>
    </source>
</evidence>
<dbReference type="InterPro" id="IPR016040">
    <property type="entry name" value="NAD(P)-bd_dom"/>
</dbReference>
<reference evidence="17" key="1">
    <citation type="submission" date="2016-11" db="EMBL/GenBank/DDBJ databases">
        <authorList>
            <person name="Varghese N."/>
            <person name="Submissions S."/>
        </authorList>
    </citation>
    <scope>NUCLEOTIDE SEQUENCE [LARGE SCALE GENOMIC DNA]</scope>
    <source>
        <strain evidence="17">DSM 16219</strain>
    </source>
</reference>
<protein>
    <recommendedName>
        <fullName evidence="5">UDP-glucuronate decarboxylase</fullName>
        <ecNumber evidence="5">4.1.1.35</ecNumber>
    </recommendedName>
</protein>
<comment type="cofactor">
    <cofactor evidence="1">
        <name>NAD(+)</name>
        <dbReference type="ChEBI" id="CHEBI:57540"/>
    </cofactor>
</comment>
<dbReference type="GO" id="GO:0033320">
    <property type="term" value="P:UDP-D-xylose biosynthetic process"/>
    <property type="evidence" value="ECO:0007669"/>
    <property type="project" value="UniProtKB-UniPathway"/>
</dbReference>
<comment type="subcellular location">
    <subcellularLocation>
        <location evidence="2">Golgi apparatus</location>
        <location evidence="2">Golgi stack membrane</location>
        <topology evidence="2">Single-pass type II membrane protein</topology>
    </subcellularLocation>
</comment>
<organism evidence="16 17">
    <name type="scientific">Desulfatibacillum alkenivorans DSM 16219</name>
    <dbReference type="NCBI Taxonomy" id="1121393"/>
    <lineage>
        <taxon>Bacteria</taxon>
        <taxon>Pseudomonadati</taxon>
        <taxon>Thermodesulfobacteriota</taxon>
        <taxon>Desulfobacteria</taxon>
        <taxon>Desulfobacterales</taxon>
        <taxon>Desulfatibacillaceae</taxon>
        <taxon>Desulfatibacillum</taxon>
    </lineage>
</organism>
<keyword evidence="7" id="KW-0210">Decarboxylase</keyword>
<evidence type="ECO:0000256" key="1">
    <source>
        <dbReference type="ARBA" id="ARBA00001911"/>
    </source>
</evidence>
<evidence type="ECO:0000313" key="16">
    <source>
        <dbReference type="EMBL" id="SHJ66068.1"/>
    </source>
</evidence>
<dbReference type="RefSeq" id="WP_139264679.1">
    <property type="nucleotide sequence ID" value="NZ_FQZU01000010.1"/>
</dbReference>
<name>A0A1M6L4D5_9BACT</name>
<comment type="similarity">
    <text evidence="4">Belongs to the NAD(P)-dependent epimerase/dehydratase family. UDP-glucuronic acid decarboxylase subfamily.</text>
</comment>
<evidence type="ECO:0000256" key="4">
    <source>
        <dbReference type="ARBA" id="ARBA00007505"/>
    </source>
</evidence>
<dbReference type="STRING" id="1121393.SAMN02745216_02027"/>
<dbReference type="PANTHER" id="PTHR43078:SF6">
    <property type="entry name" value="UDP-GLUCURONIC ACID DECARBOXYLASE 1"/>
    <property type="match status" value="1"/>
</dbReference>
<keyword evidence="17" id="KW-1185">Reference proteome</keyword>
<dbReference type="EMBL" id="FQZU01000010">
    <property type="protein sequence ID" value="SHJ66068.1"/>
    <property type="molecule type" value="Genomic_DNA"/>
</dbReference>
<keyword evidence="6" id="KW-0812">Transmembrane</keyword>
<evidence type="ECO:0000256" key="3">
    <source>
        <dbReference type="ARBA" id="ARBA00005100"/>
    </source>
</evidence>
<evidence type="ECO:0000313" key="17">
    <source>
        <dbReference type="Proteomes" id="UP000183994"/>
    </source>
</evidence>
<comment type="pathway">
    <text evidence="3">Nucleotide-sugar biosynthesis; UDP-alpha-D-xylose biosynthesis; UDP-alpha-D-xylose from UDP-alpha-D-glucuronate: step 1/1.</text>
</comment>
<dbReference type="InterPro" id="IPR044516">
    <property type="entry name" value="UXS-like"/>
</dbReference>
<dbReference type="InterPro" id="IPR036291">
    <property type="entry name" value="NAD(P)-bd_dom_sf"/>
</dbReference>
<evidence type="ECO:0000256" key="7">
    <source>
        <dbReference type="ARBA" id="ARBA00022793"/>
    </source>
</evidence>
<keyword evidence="14" id="KW-0456">Lyase</keyword>
<evidence type="ECO:0000256" key="8">
    <source>
        <dbReference type="ARBA" id="ARBA00022968"/>
    </source>
</evidence>
<evidence type="ECO:0000256" key="9">
    <source>
        <dbReference type="ARBA" id="ARBA00022989"/>
    </source>
</evidence>
<dbReference type="GO" id="GO:0005737">
    <property type="term" value="C:cytoplasm"/>
    <property type="evidence" value="ECO:0007669"/>
    <property type="project" value="TreeGrafter"/>
</dbReference>
<dbReference type="FunFam" id="3.40.50.720:FF:000065">
    <property type="entry name" value="UDP-glucuronic acid decarboxylase 1"/>
    <property type="match status" value="1"/>
</dbReference>
<evidence type="ECO:0000256" key="10">
    <source>
        <dbReference type="ARBA" id="ARBA00023027"/>
    </source>
</evidence>
<proteinExistence type="inferred from homology"/>
<keyword evidence="13" id="KW-0325">Glycoprotein</keyword>
<dbReference type="Proteomes" id="UP000183994">
    <property type="component" value="Unassembled WGS sequence"/>
</dbReference>
<sequence length="312" mass="34896">MRQIRVLVTGGGGFLGSRLCDRLVEQGAEVICVDSFISGAKNNVRRLLDKKNFELIRHDVVEPILLDVDRIYNLACPSSPVFFQKNAVKTVKTNVMGTINMLENAARCKARLLQASTAEVYGEAREHPQKESYWGYLNPIGVRACHDEGKRVAETLVMDYHNQRGVDTRIARIFNTYGPRLALDDGRVVSTFVVKALKNEPIYINGDGAQTRTFCYVDDMVDGLIRLMEAENAVEPVNLGSPVEVTILDLAKKIIAISGSRSEIVFQPMLENEIIRRRPDITRAEQLMGWTPATDLDTGLGLVIEDFKSRIK</sequence>
<feature type="domain" description="NAD(P)-binding" evidence="15">
    <location>
        <begin position="7"/>
        <end position="300"/>
    </location>
</feature>
<keyword evidence="8" id="KW-0735">Signal-anchor</keyword>
<evidence type="ECO:0000256" key="11">
    <source>
        <dbReference type="ARBA" id="ARBA00023034"/>
    </source>
</evidence>
<gene>
    <name evidence="16" type="ORF">SAMN02745216_02027</name>
</gene>
<accession>A0A1M6L4D5</accession>
<dbReference type="EC" id="4.1.1.35" evidence="5"/>
<evidence type="ECO:0000256" key="12">
    <source>
        <dbReference type="ARBA" id="ARBA00023136"/>
    </source>
</evidence>
<dbReference type="PANTHER" id="PTHR43078">
    <property type="entry name" value="UDP-GLUCURONIC ACID DECARBOXYLASE-RELATED"/>
    <property type="match status" value="1"/>
</dbReference>
<dbReference type="Gene3D" id="3.40.50.720">
    <property type="entry name" value="NAD(P)-binding Rossmann-like Domain"/>
    <property type="match status" value="1"/>
</dbReference>
<dbReference type="OrthoDB" id="9802815at2"/>
<dbReference type="GO" id="GO:0048040">
    <property type="term" value="F:UDP-glucuronate decarboxylase activity"/>
    <property type="evidence" value="ECO:0007669"/>
    <property type="project" value="UniProtKB-EC"/>
</dbReference>
<dbReference type="GO" id="GO:0070403">
    <property type="term" value="F:NAD+ binding"/>
    <property type="evidence" value="ECO:0007669"/>
    <property type="project" value="InterPro"/>
</dbReference>
<keyword evidence="12" id="KW-0472">Membrane</keyword>
<dbReference type="AlphaFoldDB" id="A0A1M6L4D5"/>
<dbReference type="Pfam" id="PF16363">
    <property type="entry name" value="GDP_Man_Dehyd"/>
    <property type="match status" value="1"/>
</dbReference>
<evidence type="ECO:0000256" key="6">
    <source>
        <dbReference type="ARBA" id="ARBA00022692"/>
    </source>
</evidence>
<dbReference type="CDD" id="cd05230">
    <property type="entry name" value="UGD_SDR_e"/>
    <property type="match status" value="1"/>
</dbReference>
<evidence type="ECO:0000256" key="2">
    <source>
        <dbReference type="ARBA" id="ARBA00004447"/>
    </source>
</evidence>
<keyword evidence="10" id="KW-0520">NAD</keyword>
<evidence type="ECO:0000259" key="15">
    <source>
        <dbReference type="Pfam" id="PF16363"/>
    </source>
</evidence>
<evidence type="ECO:0000256" key="5">
    <source>
        <dbReference type="ARBA" id="ARBA00012290"/>
    </source>
</evidence>
<keyword evidence="11" id="KW-0333">Golgi apparatus</keyword>
<keyword evidence="9" id="KW-1133">Transmembrane helix</keyword>
<dbReference type="SUPFAM" id="SSF51735">
    <property type="entry name" value="NAD(P)-binding Rossmann-fold domains"/>
    <property type="match status" value="1"/>
</dbReference>
<dbReference type="GO" id="GO:0042732">
    <property type="term" value="P:D-xylose metabolic process"/>
    <property type="evidence" value="ECO:0007669"/>
    <property type="project" value="InterPro"/>
</dbReference>